<dbReference type="InterPro" id="IPR008225">
    <property type="entry name" value="F420-0_g-glutamyl_ligase"/>
</dbReference>
<evidence type="ECO:0000259" key="8">
    <source>
        <dbReference type="Pfam" id="PF01996"/>
    </source>
</evidence>
<evidence type="ECO:0000313" key="9">
    <source>
        <dbReference type="EMBL" id="MBB4928275.1"/>
    </source>
</evidence>
<reference evidence="9 10" key="1">
    <citation type="submission" date="2020-08" db="EMBL/GenBank/DDBJ databases">
        <title>Sequencing the genomes of 1000 actinobacteria strains.</title>
        <authorList>
            <person name="Klenk H.-P."/>
        </authorList>
    </citation>
    <scope>NUCLEOTIDE SEQUENCE [LARGE SCALE GENOMIC DNA]</scope>
    <source>
        <strain evidence="9 10">DSM 41654</strain>
    </source>
</reference>
<dbReference type="GO" id="GO:0052619">
    <property type="term" value="F:coenzyme F420-1:gamma-L-glutamate ligase activity"/>
    <property type="evidence" value="ECO:0007669"/>
    <property type="project" value="UniProtKB-EC"/>
</dbReference>
<accession>A0A7W7W040</accession>
<dbReference type="PANTHER" id="PTHR47917">
    <property type="match status" value="1"/>
</dbReference>
<evidence type="ECO:0000256" key="4">
    <source>
        <dbReference type="ARBA" id="ARBA00022842"/>
    </source>
</evidence>
<keyword evidence="7" id="KW-0464">Manganese</keyword>
<keyword evidence="6" id="KW-0342">GTP-binding</keyword>
<dbReference type="RefSeq" id="WP_184945295.1">
    <property type="nucleotide sequence ID" value="NZ_JACHJV010000002.1"/>
</dbReference>
<dbReference type="GO" id="GO:0052618">
    <property type="term" value="F:coenzyme F420-0:L-glutamate ligase activity"/>
    <property type="evidence" value="ECO:0007669"/>
    <property type="project" value="UniProtKB-EC"/>
</dbReference>
<evidence type="ECO:0000256" key="7">
    <source>
        <dbReference type="ARBA" id="ARBA00023211"/>
    </source>
</evidence>
<keyword evidence="10" id="KW-1185">Reference proteome</keyword>
<evidence type="ECO:0000256" key="3">
    <source>
        <dbReference type="ARBA" id="ARBA00022741"/>
    </source>
</evidence>
<proteinExistence type="predicted"/>
<name>A0A7W7W040_KITKI</name>
<dbReference type="AlphaFoldDB" id="A0A7W7W040"/>
<evidence type="ECO:0000313" key="10">
    <source>
        <dbReference type="Proteomes" id="UP000540506"/>
    </source>
</evidence>
<dbReference type="PANTHER" id="PTHR47917:SF1">
    <property type="entry name" value="COENZYME F420:L-GLUTAMATE LIGASE"/>
    <property type="match status" value="1"/>
</dbReference>
<dbReference type="EC" id="6.3.2.34" evidence="9"/>
<keyword evidence="4" id="KW-0460">Magnesium</keyword>
<dbReference type="GO" id="GO:0046872">
    <property type="term" value="F:metal ion binding"/>
    <property type="evidence" value="ECO:0007669"/>
    <property type="project" value="UniProtKB-KW"/>
</dbReference>
<dbReference type="SUPFAM" id="SSF144010">
    <property type="entry name" value="CofE-like"/>
    <property type="match status" value="1"/>
</dbReference>
<keyword evidence="5" id="KW-0630">Potassium</keyword>
<keyword evidence="1 9" id="KW-0436">Ligase</keyword>
<evidence type="ECO:0000256" key="2">
    <source>
        <dbReference type="ARBA" id="ARBA00022723"/>
    </source>
</evidence>
<dbReference type="InterPro" id="IPR002847">
    <property type="entry name" value="F420-0_gamma-glut_ligase-dom"/>
</dbReference>
<gene>
    <name evidence="9" type="ORF">FHR34_007370</name>
</gene>
<organism evidence="9 10">
    <name type="scientific">Kitasatospora kifunensis</name>
    <name type="common">Streptomyces kifunensis</name>
    <dbReference type="NCBI Taxonomy" id="58351"/>
    <lineage>
        <taxon>Bacteria</taxon>
        <taxon>Bacillati</taxon>
        <taxon>Actinomycetota</taxon>
        <taxon>Actinomycetes</taxon>
        <taxon>Kitasatosporales</taxon>
        <taxon>Streptomycetaceae</taxon>
        <taxon>Kitasatospora</taxon>
    </lineage>
</organism>
<dbReference type="NCBIfam" id="TIGR01916">
    <property type="entry name" value="F420_cofE"/>
    <property type="match status" value="1"/>
</dbReference>
<feature type="domain" description="Coenzyme F420:L-glutamate ligase-like" evidence="8">
    <location>
        <begin position="14"/>
        <end position="232"/>
    </location>
</feature>
<dbReference type="Gene3D" id="3.90.1660.10">
    <property type="entry name" value="CofE-like domain"/>
    <property type="match status" value="1"/>
</dbReference>
<evidence type="ECO:0000256" key="5">
    <source>
        <dbReference type="ARBA" id="ARBA00022958"/>
    </source>
</evidence>
<comment type="caution">
    <text evidence="9">The sequence shown here is derived from an EMBL/GenBank/DDBJ whole genome shotgun (WGS) entry which is preliminary data.</text>
</comment>
<dbReference type="Proteomes" id="UP000540506">
    <property type="component" value="Unassembled WGS sequence"/>
</dbReference>
<keyword evidence="2" id="KW-0479">Metal-binding</keyword>
<dbReference type="EC" id="6.3.2.31" evidence="9"/>
<dbReference type="Gene3D" id="3.30.1330.100">
    <property type="entry name" value="CofE-like"/>
    <property type="match status" value="1"/>
</dbReference>
<dbReference type="GO" id="GO:0005525">
    <property type="term" value="F:GTP binding"/>
    <property type="evidence" value="ECO:0007669"/>
    <property type="project" value="UniProtKB-KW"/>
</dbReference>
<dbReference type="EMBL" id="JACHJV010000002">
    <property type="protein sequence ID" value="MBB4928275.1"/>
    <property type="molecule type" value="Genomic_DNA"/>
</dbReference>
<evidence type="ECO:0000256" key="1">
    <source>
        <dbReference type="ARBA" id="ARBA00022598"/>
    </source>
</evidence>
<dbReference type="Pfam" id="PF01996">
    <property type="entry name" value="F420_ligase"/>
    <property type="match status" value="1"/>
</dbReference>
<evidence type="ECO:0000256" key="6">
    <source>
        <dbReference type="ARBA" id="ARBA00023134"/>
    </source>
</evidence>
<protein>
    <submittedName>
        <fullName evidence="9">Coenzyme F420-0:L-glutamate ligase/coenzyme F420-1:gamma-L-glutamate ligase</fullName>
        <ecNumber evidence="9">6.3.2.31</ecNumber>
        <ecNumber evidence="9">6.3.2.34</ecNumber>
    </submittedName>
</protein>
<keyword evidence="3" id="KW-0547">Nucleotide-binding</keyword>
<sequence length="256" mass="26972">MSTWDMRLRALPGIPMISTGDDIAALICKAAAEDGHQLTDGDVLCVAQKIVSKTEGRIVRLADVTPSPQAEELAQRTGRDPRWCQLVLDESEQVLDLIGRHVVTLDHRGLVDTAGGVDLSNAGIYDEGWACLLPVDPDASARRIRDRIRELTGTTVAVIVTDSLGSPHREGSHGAAIGLAGIVAVEKPPTGDADLYGNPAHGDLNRVDELAGAASALMGQSGAAQPVVLIRGAHYTTGDTGITPLLVRPANTTMER</sequence>